<organism evidence="3 4">
    <name type="scientific">Microbulbifer rhizosphaerae</name>
    <dbReference type="NCBI Taxonomy" id="1562603"/>
    <lineage>
        <taxon>Bacteria</taxon>
        <taxon>Pseudomonadati</taxon>
        <taxon>Pseudomonadota</taxon>
        <taxon>Gammaproteobacteria</taxon>
        <taxon>Cellvibrionales</taxon>
        <taxon>Microbulbiferaceae</taxon>
        <taxon>Microbulbifer</taxon>
    </lineage>
</organism>
<feature type="compositionally biased region" description="Basic and acidic residues" evidence="1">
    <location>
        <begin position="152"/>
        <end position="162"/>
    </location>
</feature>
<dbReference type="Proteomes" id="UP000535937">
    <property type="component" value="Unassembled WGS sequence"/>
</dbReference>
<feature type="region of interest" description="Disordered" evidence="1">
    <location>
        <begin position="70"/>
        <end position="171"/>
    </location>
</feature>
<feature type="transmembrane region" description="Helical" evidence="2">
    <location>
        <begin position="24"/>
        <end position="49"/>
    </location>
</feature>
<accession>A0A7W4WBT9</accession>
<gene>
    <name evidence="3" type="ORF">FHS09_002229</name>
</gene>
<feature type="compositionally biased region" description="Polar residues" evidence="1">
    <location>
        <begin position="70"/>
        <end position="81"/>
    </location>
</feature>
<name>A0A7W4WBT9_9GAMM</name>
<feature type="compositionally biased region" description="Polar residues" evidence="1">
    <location>
        <begin position="117"/>
        <end position="132"/>
    </location>
</feature>
<dbReference type="RefSeq" id="WP_183459738.1">
    <property type="nucleotide sequence ID" value="NZ_JACHWZ010000009.1"/>
</dbReference>
<comment type="caution">
    <text evidence="3">The sequence shown here is derived from an EMBL/GenBank/DDBJ whole genome shotgun (WGS) entry which is preliminary data.</text>
</comment>
<dbReference type="AlphaFoldDB" id="A0A7W4WBT9"/>
<evidence type="ECO:0000256" key="2">
    <source>
        <dbReference type="SAM" id="Phobius"/>
    </source>
</evidence>
<proteinExistence type="predicted"/>
<reference evidence="3 4" key="1">
    <citation type="submission" date="2020-08" db="EMBL/GenBank/DDBJ databases">
        <title>Genomic Encyclopedia of Type Strains, Phase III (KMG-III): the genomes of soil and plant-associated and newly described type strains.</title>
        <authorList>
            <person name="Whitman W."/>
        </authorList>
    </citation>
    <scope>NUCLEOTIDE SEQUENCE [LARGE SCALE GENOMIC DNA]</scope>
    <source>
        <strain evidence="3 4">CECT 8799</strain>
    </source>
</reference>
<keyword evidence="2" id="KW-1133">Transmembrane helix</keyword>
<keyword evidence="4" id="KW-1185">Reference proteome</keyword>
<sequence>MIPMDFSTTIPLRTGSETSDTWRLAISLTIALGVHAALITIPVSLVPLLPGTAASNKYPLKIILLSSKNTEASQAPNTDHPTTPAKPRKPERRSAEKSNKAEAGRPPAPSRPDAEIQSKSTPKPETPSTAGTRSMDIPADSGAKSRSTVFDPKLEKKLARERNKVRKFKSRDTEYTTTTGTFVQQGDRCWEVKKSDPSDMSSESSLWFRMKCPKASRSESDIDRLAEKYGIP</sequence>
<feature type="compositionally biased region" description="Basic and acidic residues" evidence="1">
    <location>
        <begin position="92"/>
        <end position="103"/>
    </location>
</feature>
<evidence type="ECO:0000256" key="1">
    <source>
        <dbReference type="SAM" id="MobiDB-lite"/>
    </source>
</evidence>
<dbReference type="EMBL" id="JACHWZ010000009">
    <property type="protein sequence ID" value="MBB3061396.1"/>
    <property type="molecule type" value="Genomic_DNA"/>
</dbReference>
<evidence type="ECO:0000313" key="4">
    <source>
        <dbReference type="Proteomes" id="UP000535937"/>
    </source>
</evidence>
<keyword evidence="2" id="KW-0812">Transmembrane</keyword>
<evidence type="ECO:0000313" key="3">
    <source>
        <dbReference type="EMBL" id="MBB3061396.1"/>
    </source>
</evidence>
<keyword evidence="2" id="KW-0472">Membrane</keyword>
<protein>
    <submittedName>
        <fullName evidence="3">Uncharacterized protein</fullName>
    </submittedName>
</protein>